<comment type="similarity">
    <text evidence="2 7">Belongs to the natriuretic peptide family.</text>
</comment>
<protein>
    <submittedName>
        <fullName evidence="9">Uncharacterized protein</fullName>
    </submittedName>
</protein>
<dbReference type="PANTHER" id="PTHR14066:SF10">
    <property type="entry name" value="NATRIURETIC PEPTIDES B"/>
    <property type="match status" value="1"/>
</dbReference>
<reference evidence="9" key="3">
    <citation type="submission" date="2025-09" db="UniProtKB">
        <authorList>
            <consortium name="Ensembl"/>
        </authorList>
    </citation>
    <scope>IDENTIFICATION</scope>
</reference>
<keyword evidence="6" id="KW-1015">Disulfide bond</keyword>
<dbReference type="Ensembl" id="ENSDCDT00010023026.1">
    <property type="protein sequence ID" value="ENSDCDP00010021068.1"/>
    <property type="gene ID" value="ENSDCDG00010010218.1"/>
</dbReference>
<evidence type="ECO:0000256" key="6">
    <source>
        <dbReference type="ARBA" id="ARBA00023157"/>
    </source>
</evidence>
<evidence type="ECO:0000256" key="8">
    <source>
        <dbReference type="SAM" id="SignalP"/>
    </source>
</evidence>
<evidence type="ECO:0000256" key="5">
    <source>
        <dbReference type="ARBA" id="ARBA00022858"/>
    </source>
</evidence>
<keyword evidence="5 7" id="KW-0838">Vasoactive</keyword>
<feature type="chain" id="PRO_5044214324" evidence="8">
    <location>
        <begin position="23"/>
        <end position="135"/>
    </location>
</feature>
<dbReference type="GO" id="GO:0005179">
    <property type="term" value="F:hormone activity"/>
    <property type="evidence" value="ECO:0007669"/>
    <property type="project" value="InterPro"/>
</dbReference>
<gene>
    <name evidence="9" type="primary">NPPA</name>
</gene>
<evidence type="ECO:0000256" key="4">
    <source>
        <dbReference type="ARBA" id="ARBA00022729"/>
    </source>
</evidence>
<evidence type="ECO:0000313" key="9">
    <source>
        <dbReference type="Ensembl" id="ENSDCDP00010021068.1"/>
    </source>
</evidence>
<dbReference type="GO" id="GO:0051427">
    <property type="term" value="F:hormone receptor binding"/>
    <property type="evidence" value="ECO:0007669"/>
    <property type="project" value="TreeGrafter"/>
</dbReference>
<sequence length="135" mass="14730">MVQAVVLSGLLMLLCQQVLVMAHFLNRPYSANSLTKLKVLLQQLEENLAASDYEEANPDADASPAGAAWDRDIQRTQTEDVNPQEALQAQKNRLLDLLMTTRSKGFSSCFGGRLDRIGSSSNLGCNTNKGASKMN</sequence>
<evidence type="ECO:0000256" key="1">
    <source>
        <dbReference type="ARBA" id="ARBA00004613"/>
    </source>
</evidence>
<dbReference type="InterPro" id="IPR050787">
    <property type="entry name" value="Natriuretic_peptide"/>
</dbReference>
<dbReference type="GO" id="GO:0005615">
    <property type="term" value="C:extracellular space"/>
    <property type="evidence" value="ECO:0007669"/>
    <property type="project" value="TreeGrafter"/>
</dbReference>
<accession>A0AAY4BJI6</accession>
<dbReference type="PROSITE" id="PS00263">
    <property type="entry name" value="NATRIURETIC_PEPTIDE"/>
    <property type="match status" value="1"/>
</dbReference>
<reference evidence="9 10" key="1">
    <citation type="submission" date="2020-06" db="EMBL/GenBank/DDBJ databases">
        <authorList>
            <consortium name="Wellcome Sanger Institute Data Sharing"/>
        </authorList>
    </citation>
    <scope>NUCLEOTIDE SEQUENCE [LARGE SCALE GENOMIC DNA]</scope>
</reference>
<organism evidence="9 10">
    <name type="scientific">Denticeps clupeoides</name>
    <name type="common">denticle herring</name>
    <dbReference type="NCBI Taxonomy" id="299321"/>
    <lineage>
        <taxon>Eukaryota</taxon>
        <taxon>Metazoa</taxon>
        <taxon>Chordata</taxon>
        <taxon>Craniata</taxon>
        <taxon>Vertebrata</taxon>
        <taxon>Euteleostomi</taxon>
        <taxon>Actinopterygii</taxon>
        <taxon>Neopterygii</taxon>
        <taxon>Teleostei</taxon>
        <taxon>Clupei</taxon>
        <taxon>Clupeiformes</taxon>
        <taxon>Denticipitoidei</taxon>
        <taxon>Denticipitidae</taxon>
        <taxon>Denticeps</taxon>
    </lineage>
</organism>
<evidence type="ECO:0000256" key="2">
    <source>
        <dbReference type="ARBA" id="ARBA00009041"/>
    </source>
</evidence>
<evidence type="ECO:0000313" key="10">
    <source>
        <dbReference type="Proteomes" id="UP000694580"/>
    </source>
</evidence>
<dbReference type="AlphaFoldDB" id="A0AAY4BJI6"/>
<evidence type="ECO:0000256" key="7">
    <source>
        <dbReference type="RuleBase" id="RU003686"/>
    </source>
</evidence>
<keyword evidence="4 8" id="KW-0732">Signal</keyword>
<keyword evidence="10" id="KW-1185">Reference proteome</keyword>
<dbReference type="RefSeq" id="XP_028849215.1">
    <property type="nucleotide sequence ID" value="XM_028993382.1"/>
</dbReference>
<dbReference type="GO" id="GO:0007168">
    <property type="term" value="P:receptor guanylyl cyclase signaling pathway"/>
    <property type="evidence" value="ECO:0007669"/>
    <property type="project" value="TreeGrafter"/>
</dbReference>
<dbReference type="GeneTree" id="ENSGT00940000169392"/>
<reference evidence="9" key="2">
    <citation type="submission" date="2025-08" db="UniProtKB">
        <authorList>
            <consortium name="Ensembl"/>
        </authorList>
    </citation>
    <scope>IDENTIFICATION</scope>
</reference>
<name>A0AAY4BJI6_9TELE</name>
<dbReference type="Proteomes" id="UP000694580">
    <property type="component" value="Chromosome 10"/>
</dbReference>
<proteinExistence type="inferred from homology"/>
<dbReference type="GO" id="GO:0007218">
    <property type="term" value="P:neuropeptide signaling pathway"/>
    <property type="evidence" value="ECO:0007669"/>
    <property type="project" value="TreeGrafter"/>
</dbReference>
<dbReference type="SMART" id="SM00183">
    <property type="entry name" value="NAT_PEP"/>
    <property type="match status" value="1"/>
</dbReference>
<keyword evidence="3" id="KW-0964">Secreted</keyword>
<comment type="subcellular location">
    <subcellularLocation>
        <location evidence="1 7">Secreted</location>
    </subcellularLocation>
</comment>
<feature type="signal peptide" evidence="8">
    <location>
        <begin position="1"/>
        <end position="22"/>
    </location>
</feature>
<dbReference type="InterPro" id="IPR030480">
    <property type="entry name" value="Natr_peptide_CS"/>
</dbReference>
<dbReference type="InterPro" id="IPR000663">
    <property type="entry name" value="Natr_peptide"/>
</dbReference>
<dbReference type="InterPro" id="IPR002408">
    <property type="entry name" value="Natriuretic_peptide_brain"/>
</dbReference>
<dbReference type="PRINTS" id="PR00712">
    <property type="entry name" value="BNATPEPTIDE"/>
</dbReference>
<evidence type="ECO:0000256" key="3">
    <source>
        <dbReference type="ARBA" id="ARBA00022525"/>
    </source>
</evidence>
<dbReference type="Pfam" id="PF00212">
    <property type="entry name" value="ANP"/>
    <property type="match status" value="1"/>
</dbReference>
<dbReference type="GO" id="GO:0097746">
    <property type="term" value="P:blood vessel diameter maintenance"/>
    <property type="evidence" value="ECO:0007669"/>
    <property type="project" value="UniProtKB-KW"/>
</dbReference>
<dbReference type="GO" id="GO:0006182">
    <property type="term" value="P:cGMP biosynthetic process"/>
    <property type="evidence" value="ECO:0007669"/>
    <property type="project" value="TreeGrafter"/>
</dbReference>
<dbReference type="GO" id="GO:0005737">
    <property type="term" value="C:cytoplasm"/>
    <property type="evidence" value="ECO:0007669"/>
    <property type="project" value="TreeGrafter"/>
</dbReference>
<dbReference type="GO" id="GO:0003085">
    <property type="term" value="P:negative regulation of systemic arterial blood pressure"/>
    <property type="evidence" value="ECO:0007669"/>
    <property type="project" value="TreeGrafter"/>
</dbReference>
<dbReference type="GO" id="GO:0019934">
    <property type="term" value="P:cGMP-mediated signaling"/>
    <property type="evidence" value="ECO:0007669"/>
    <property type="project" value="TreeGrafter"/>
</dbReference>
<dbReference type="PANTHER" id="PTHR14066">
    <property type="entry name" value="ATRIAL NATRIURETIC FACTOR PRECURSOR"/>
    <property type="match status" value="1"/>
</dbReference>
<dbReference type="GeneID" id="114798026"/>